<evidence type="ECO:0000313" key="2">
    <source>
        <dbReference type="EMBL" id="ACU71910.1"/>
    </source>
</evidence>
<evidence type="ECO:0000259" key="1">
    <source>
        <dbReference type="Pfam" id="PF10686"/>
    </source>
</evidence>
<name>C7Q318_CATAD</name>
<dbReference type="RefSeq" id="WP_012787203.1">
    <property type="nucleotide sequence ID" value="NC_013131.1"/>
</dbReference>
<gene>
    <name evidence="2" type="ordered locus">Caci_3001</name>
</gene>
<proteinExistence type="predicted"/>
<organism evidence="2 3">
    <name type="scientific">Catenulispora acidiphila (strain DSM 44928 / JCM 14897 / NBRC 102108 / NRRL B-24433 / ID139908)</name>
    <dbReference type="NCBI Taxonomy" id="479433"/>
    <lineage>
        <taxon>Bacteria</taxon>
        <taxon>Bacillati</taxon>
        <taxon>Actinomycetota</taxon>
        <taxon>Actinomycetes</taxon>
        <taxon>Catenulisporales</taxon>
        <taxon>Catenulisporaceae</taxon>
        <taxon>Catenulispora</taxon>
    </lineage>
</organism>
<evidence type="ECO:0000313" key="3">
    <source>
        <dbReference type="Proteomes" id="UP000000851"/>
    </source>
</evidence>
<dbReference type="OrthoDB" id="572639at2"/>
<dbReference type="eggNOG" id="COG0758">
    <property type="taxonomic scope" value="Bacteria"/>
</dbReference>
<dbReference type="STRING" id="479433.Caci_3001"/>
<keyword evidence="3" id="KW-1185">Reference proteome</keyword>
<dbReference type="EMBL" id="CP001700">
    <property type="protein sequence ID" value="ACU71910.1"/>
    <property type="molecule type" value="Genomic_DNA"/>
</dbReference>
<dbReference type="InterPro" id="IPR019627">
    <property type="entry name" value="YAcAr"/>
</dbReference>
<accession>C7Q318</accession>
<dbReference type="HOGENOM" id="CLU_144704_1_0_11"/>
<reference evidence="2 3" key="1">
    <citation type="journal article" date="2009" name="Stand. Genomic Sci.">
        <title>Complete genome sequence of Catenulispora acidiphila type strain (ID 139908).</title>
        <authorList>
            <person name="Copeland A."/>
            <person name="Lapidus A."/>
            <person name="Glavina Del Rio T."/>
            <person name="Nolan M."/>
            <person name="Lucas S."/>
            <person name="Chen F."/>
            <person name="Tice H."/>
            <person name="Cheng J.F."/>
            <person name="Bruce D."/>
            <person name="Goodwin L."/>
            <person name="Pitluck S."/>
            <person name="Mikhailova N."/>
            <person name="Pati A."/>
            <person name="Ivanova N."/>
            <person name="Mavromatis K."/>
            <person name="Chen A."/>
            <person name="Palaniappan K."/>
            <person name="Chain P."/>
            <person name="Land M."/>
            <person name="Hauser L."/>
            <person name="Chang Y.J."/>
            <person name="Jeffries C.D."/>
            <person name="Chertkov O."/>
            <person name="Brettin T."/>
            <person name="Detter J.C."/>
            <person name="Han C."/>
            <person name="Ali Z."/>
            <person name="Tindall B.J."/>
            <person name="Goker M."/>
            <person name="Bristow J."/>
            <person name="Eisen J.A."/>
            <person name="Markowitz V."/>
            <person name="Hugenholtz P."/>
            <person name="Kyrpides N.C."/>
            <person name="Klenk H.P."/>
        </authorList>
    </citation>
    <scope>NUCLEOTIDE SEQUENCE [LARGE SCALE GENOMIC DNA]</scope>
    <source>
        <strain evidence="3">DSM 44928 / JCM 14897 / NBRC 102108 / NRRL B-24433 / ID139908</strain>
    </source>
</reference>
<sequence length="126" mass="13728">MPDLRTLVTGLRSWIDRTRIVDELDQLVEEAGVTDPASVTLMSGACPSGADRLAEQHALARGWVVERHPARWSEHGRAAGFIRNQQMVDRGADVCVVFCRNGSASASHTGHAAERAGIPTRWNEAL</sequence>
<dbReference type="InParanoid" id="C7Q318"/>
<protein>
    <recommendedName>
        <fullName evidence="1">YspA cpYpsA-related SLOG domain-containing protein</fullName>
    </recommendedName>
</protein>
<dbReference type="KEGG" id="cai:Caci_3001"/>
<feature type="domain" description="YspA cpYpsA-related SLOG" evidence="1">
    <location>
        <begin position="5"/>
        <end position="75"/>
    </location>
</feature>
<dbReference type="Pfam" id="PF10686">
    <property type="entry name" value="YAcAr"/>
    <property type="match status" value="1"/>
</dbReference>
<dbReference type="AlphaFoldDB" id="C7Q318"/>
<dbReference type="Proteomes" id="UP000000851">
    <property type="component" value="Chromosome"/>
</dbReference>